<evidence type="ECO:0000256" key="5">
    <source>
        <dbReference type="ARBA" id="ARBA00023180"/>
    </source>
</evidence>
<protein>
    <recommendedName>
        <fullName evidence="9">GDNF/GAS1 domain-containing protein</fullName>
    </recommendedName>
</protein>
<keyword evidence="3 8" id="KW-0732">Signal</keyword>
<feature type="compositionally biased region" description="Basic and acidic residues" evidence="6">
    <location>
        <begin position="208"/>
        <end position="233"/>
    </location>
</feature>
<feature type="domain" description="GDNF/GAS1" evidence="9">
    <location>
        <begin position="55"/>
        <end position="135"/>
    </location>
</feature>
<feature type="chain" id="PRO_5045941278" description="GDNF/GAS1 domain-containing protein" evidence="8">
    <location>
        <begin position="23"/>
        <end position="289"/>
    </location>
</feature>
<keyword evidence="5" id="KW-0325">Glycoprotein</keyword>
<keyword evidence="7" id="KW-1133">Transmembrane helix</keyword>
<name>A0ABP0FZ71_CLALP</name>
<feature type="signal peptide" evidence="8">
    <location>
        <begin position="1"/>
        <end position="22"/>
    </location>
</feature>
<dbReference type="SUPFAM" id="SSF110035">
    <property type="entry name" value="GDNF receptor-like"/>
    <property type="match status" value="1"/>
</dbReference>
<accession>A0ABP0FZ71</accession>
<comment type="caution">
    <text evidence="10">The sequence shown here is derived from an EMBL/GenBank/DDBJ whole genome shotgun (WGS) entry which is preliminary data.</text>
</comment>
<comment type="subcellular location">
    <subcellularLocation>
        <location evidence="1">Cell membrane</location>
    </subcellularLocation>
</comment>
<keyword evidence="7" id="KW-0812">Transmembrane</keyword>
<evidence type="ECO:0000313" key="11">
    <source>
        <dbReference type="Proteomes" id="UP001642483"/>
    </source>
</evidence>
<evidence type="ECO:0000256" key="7">
    <source>
        <dbReference type="SAM" id="Phobius"/>
    </source>
</evidence>
<keyword evidence="11" id="KW-1185">Reference proteome</keyword>
<dbReference type="Proteomes" id="UP001642483">
    <property type="component" value="Unassembled WGS sequence"/>
</dbReference>
<evidence type="ECO:0000256" key="1">
    <source>
        <dbReference type="ARBA" id="ARBA00004236"/>
    </source>
</evidence>
<evidence type="ECO:0000256" key="6">
    <source>
        <dbReference type="SAM" id="MobiDB-lite"/>
    </source>
</evidence>
<evidence type="ECO:0000256" key="8">
    <source>
        <dbReference type="SAM" id="SignalP"/>
    </source>
</evidence>
<gene>
    <name evidence="10" type="ORF">CVLEPA_LOCUS15496</name>
</gene>
<evidence type="ECO:0000313" key="10">
    <source>
        <dbReference type="EMBL" id="CAK8684520.1"/>
    </source>
</evidence>
<evidence type="ECO:0000256" key="2">
    <source>
        <dbReference type="ARBA" id="ARBA00022475"/>
    </source>
</evidence>
<dbReference type="Pfam" id="PF02351">
    <property type="entry name" value="GDNF"/>
    <property type="match status" value="1"/>
</dbReference>
<dbReference type="InterPro" id="IPR037193">
    <property type="entry name" value="GDNF_alpha"/>
</dbReference>
<dbReference type="InterPro" id="IPR016017">
    <property type="entry name" value="GDNF/GAS1"/>
</dbReference>
<organism evidence="10 11">
    <name type="scientific">Clavelina lepadiformis</name>
    <name type="common">Light-bulb sea squirt</name>
    <name type="synonym">Ascidia lepadiformis</name>
    <dbReference type="NCBI Taxonomy" id="159417"/>
    <lineage>
        <taxon>Eukaryota</taxon>
        <taxon>Metazoa</taxon>
        <taxon>Chordata</taxon>
        <taxon>Tunicata</taxon>
        <taxon>Ascidiacea</taxon>
        <taxon>Aplousobranchia</taxon>
        <taxon>Clavelinidae</taxon>
        <taxon>Clavelina</taxon>
    </lineage>
</organism>
<keyword evidence="4 7" id="KW-0472">Membrane</keyword>
<evidence type="ECO:0000259" key="9">
    <source>
        <dbReference type="Pfam" id="PF02351"/>
    </source>
</evidence>
<evidence type="ECO:0000256" key="4">
    <source>
        <dbReference type="ARBA" id="ARBA00023136"/>
    </source>
</evidence>
<feature type="transmembrane region" description="Helical" evidence="7">
    <location>
        <begin position="245"/>
        <end position="272"/>
    </location>
</feature>
<dbReference type="EMBL" id="CAWYQH010000097">
    <property type="protein sequence ID" value="CAK8684520.1"/>
    <property type="molecule type" value="Genomic_DNA"/>
</dbReference>
<feature type="region of interest" description="Disordered" evidence="6">
    <location>
        <begin position="208"/>
        <end position="238"/>
    </location>
</feature>
<evidence type="ECO:0000256" key="3">
    <source>
        <dbReference type="ARBA" id="ARBA00022729"/>
    </source>
</evidence>
<sequence>MNFSILTFFIVLQLATLGKSHGARRGAPRSATGAGKAHRAAQTNEVLDAKEQKPCYETLKDCRQDKLCRISLNGLKTKCAVKSGRCNADMRNLHACAKIMDDVTKGIFKTDEKCFCEKNTARCAMIHEIIYDNPCFASVKILRGQNLIPKINETSKAAPATRDHDTITQSRDAVEELLAPFVESQDYVDESVMTLAILTRNPEVLKEVKEEESTSKDVQSKQLHDVTKDRDDQPSGQISSHSDVILLRVVAIATGVLLIVILSFGAALLVYFSMKRKSKTAETSKAVMT</sequence>
<proteinExistence type="predicted"/>
<keyword evidence="2" id="KW-1003">Cell membrane</keyword>
<reference evidence="10 11" key="1">
    <citation type="submission" date="2024-02" db="EMBL/GenBank/DDBJ databases">
        <authorList>
            <person name="Daric V."/>
            <person name="Darras S."/>
        </authorList>
    </citation>
    <scope>NUCLEOTIDE SEQUENCE [LARGE SCALE GENOMIC DNA]</scope>
</reference>